<dbReference type="EMBL" id="PIEU01000057">
    <property type="protein sequence ID" value="PZL74080.1"/>
    <property type="molecule type" value="Genomic_DNA"/>
</dbReference>
<protein>
    <submittedName>
        <fullName evidence="1">Uncharacterized protein</fullName>
    </submittedName>
</protein>
<organism evidence="1 2">
    <name type="scientific">Enterococcus plantarum</name>
    <dbReference type="NCBI Taxonomy" id="1077675"/>
    <lineage>
        <taxon>Bacteria</taxon>
        <taxon>Bacillati</taxon>
        <taxon>Bacillota</taxon>
        <taxon>Bacilli</taxon>
        <taxon>Lactobacillales</taxon>
        <taxon>Enterococcaceae</taxon>
        <taxon>Enterococcus</taxon>
    </lineage>
</organism>
<name>A0A2W3Z9X9_9ENTE</name>
<proteinExistence type="predicted"/>
<evidence type="ECO:0000313" key="1">
    <source>
        <dbReference type="EMBL" id="PZL74080.1"/>
    </source>
</evidence>
<accession>A0A2W3Z9X9</accession>
<dbReference type="AlphaFoldDB" id="A0A2W3Z9X9"/>
<comment type="caution">
    <text evidence="1">The sequence shown here is derived from an EMBL/GenBank/DDBJ whole genome shotgun (WGS) entry which is preliminary data.</text>
</comment>
<dbReference type="RefSeq" id="WP_111247762.1">
    <property type="nucleotide sequence ID" value="NZ_JAFLVY010000022.1"/>
</dbReference>
<reference evidence="1 2" key="1">
    <citation type="submission" date="2017-11" db="EMBL/GenBank/DDBJ databases">
        <title>Draft genome sequence of Enterococcus plantarum TRW2 strain isolated from lettuce.</title>
        <authorList>
            <person name="Kim E.B."/>
            <person name="Marco M.L."/>
            <person name="Williams T.R."/>
            <person name="You I.H."/>
        </authorList>
    </citation>
    <scope>NUCLEOTIDE SEQUENCE [LARGE SCALE GENOMIC DNA]</scope>
    <source>
        <strain evidence="1 2">TRW2</strain>
    </source>
</reference>
<dbReference type="Proteomes" id="UP000249828">
    <property type="component" value="Unassembled WGS sequence"/>
</dbReference>
<evidence type="ECO:0000313" key="2">
    <source>
        <dbReference type="Proteomes" id="UP000249828"/>
    </source>
</evidence>
<gene>
    <name evidence="1" type="ORF">CI088_07725</name>
</gene>
<sequence length="70" mass="8322">MESFEFRWEARVERSVLIEAHSKEEAYKKWANGEYGKTDIDDEDIIGNAVDLDNIPYYINRFEKVNYGSR</sequence>
<keyword evidence="2" id="KW-1185">Reference proteome</keyword>